<organism evidence="2 3">
    <name type="scientific">Bimuria novae-zelandiae CBS 107.79</name>
    <dbReference type="NCBI Taxonomy" id="1447943"/>
    <lineage>
        <taxon>Eukaryota</taxon>
        <taxon>Fungi</taxon>
        <taxon>Dikarya</taxon>
        <taxon>Ascomycota</taxon>
        <taxon>Pezizomycotina</taxon>
        <taxon>Dothideomycetes</taxon>
        <taxon>Pleosporomycetidae</taxon>
        <taxon>Pleosporales</taxon>
        <taxon>Massarineae</taxon>
        <taxon>Didymosphaeriaceae</taxon>
        <taxon>Bimuria</taxon>
    </lineage>
</organism>
<keyword evidence="1" id="KW-1133">Transmembrane helix</keyword>
<keyword evidence="1" id="KW-0812">Transmembrane</keyword>
<protein>
    <submittedName>
        <fullName evidence="2">Uncharacterized protein</fullName>
    </submittedName>
</protein>
<dbReference type="Proteomes" id="UP000800036">
    <property type="component" value="Unassembled WGS sequence"/>
</dbReference>
<reference evidence="2" key="1">
    <citation type="journal article" date="2020" name="Stud. Mycol.">
        <title>101 Dothideomycetes genomes: a test case for predicting lifestyles and emergence of pathogens.</title>
        <authorList>
            <person name="Haridas S."/>
            <person name="Albert R."/>
            <person name="Binder M."/>
            <person name="Bloem J."/>
            <person name="Labutti K."/>
            <person name="Salamov A."/>
            <person name="Andreopoulos B."/>
            <person name="Baker S."/>
            <person name="Barry K."/>
            <person name="Bills G."/>
            <person name="Bluhm B."/>
            <person name="Cannon C."/>
            <person name="Castanera R."/>
            <person name="Culley D."/>
            <person name="Daum C."/>
            <person name="Ezra D."/>
            <person name="Gonzalez J."/>
            <person name="Henrissat B."/>
            <person name="Kuo A."/>
            <person name="Liang C."/>
            <person name="Lipzen A."/>
            <person name="Lutzoni F."/>
            <person name="Magnuson J."/>
            <person name="Mondo S."/>
            <person name="Nolan M."/>
            <person name="Ohm R."/>
            <person name="Pangilinan J."/>
            <person name="Park H.-J."/>
            <person name="Ramirez L."/>
            <person name="Alfaro M."/>
            <person name="Sun H."/>
            <person name="Tritt A."/>
            <person name="Yoshinaga Y."/>
            <person name="Zwiers L.-H."/>
            <person name="Turgeon B."/>
            <person name="Goodwin S."/>
            <person name="Spatafora J."/>
            <person name="Crous P."/>
            <person name="Grigoriev I."/>
        </authorList>
    </citation>
    <scope>NUCLEOTIDE SEQUENCE</scope>
    <source>
        <strain evidence="2">CBS 107.79</strain>
    </source>
</reference>
<sequence length="124" mass="13844">MGKKPCKVSPDGWHEVCKRFIGEDPSPKDWDNFSLHLLGCLAIVSIFVTAACAWRIHVRRGRGGRERADQEWLAAKHVVVVRELPTNKGFNEVLNVNSPKDDSPKDDSYKDEKVLGIGSLKAGF</sequence>
<proteinExistence type="predicted"/>
<gene>
    <name evidence="2" type="ORF">BU23DRAFT_566126</name>
</gene>
<evidence type="ECO:0000313" key="3">
    <source>
        <dbReference type="Proteomes" id="UP000800036"/>
    </source>
</evidence>
<feature type="transmembrane region" description="Helical" evidence="1">
    <location>
        <begin position="33"/>
        <end position="56"/>
    </location>
</feature>
<evidence type="ECO:0000256" key="1">
    <source>
        <dbReference type="SAM" id="Phobius"/>
    </source>
</evidence>
<dbReference type="EMBL" id="ML976668">
    <property type="protein sequence ID" value="KAF1975913.1"/>
    <property type="molecule type" value="Genomic_DNA"/>
</dbReference>
<keyword evidence="3" id="KW-1185">Reference proteome</keyword>
<name>A0A6A5VEJ5_9PLEO</name>
<evidence type="ECO:0000313" key="2">
    <source>
        <dbReference type="EMBL" id="KAF1975913.1"/>
    </source>
</evidence>
<accession>A0A6A5VEJ5</accession>
<keyword evidence="1" id="KW-0472">Membrane</keyword>
<dbReference type="AlphaFoldDB" id="A0A6A5VEJ5"/>